<dbReference type="PANTHER" id="PTHR42855">
    <property type="entry name" value="ABC TRANSPORTER ATP-BINDING SUBUNIT"/>
    <property type="match status" value="1"/>
</dbReference>
<feature type="domain" description="ABC transporter" evidence="6">
    <location>
        <begin position="495"/>
        <end position="753"/>
    </location>
</feature>
<dbReference type="InterPro" id="IPR017871">
    <property type="entry name" value="ABC_transporter-like_CS"/>
</dbReference>
<dbReference type="InterPro" id="IPR051309">
    <property type="entry name" value="ABCF_ATPase"/>
</dbReference>
<dbReference type="AlphaFoldDB" id="A0A8J6C592"/>
<evidence type="ECO:0000313" key="7">
    <source>
        <dbReference type="EMBL" id="KAG8460869.1"/>
    </source>
</evidence>
<evidence type="ECO:0000256" key="1">
    <source>
        <dbReference type="ARBA" id="ARBA00022741"/>
    </source>
</evidence>
<dbReference type="GO" id="GO:0003677">
    <property type="term" value="F:DNA binding"/>
    <property type="evidence" value="ECO:0007669"/>
    <property type="project" value="InterPro"/>
</dbReference>
<dbReference type="InterPro" id="IPR003439">
    <property type="entry name" value="ABC_transporter-like_ATP-bd"/>
</dbReference>
<keyword evidence="1" id="KW-0547">Nucleotide-binding</keyword>
<dbReference type="Pfam" id="PF16326">
    <property type="entry name" value="ABC_tran_CTD"/>
    <property type="match status" value="1"/>
</dbReference>
<feature type="region of interest" description="Disordered" evidence="5">
    <location>
        <begin position="365"/>
        <end position="394"/>
    </location>
</feature>
<name>A0A8J6C592_DIALT</name>
<comment type="caution">
    <text evidence="7">The sequence shown here is derived from an EMBL/GenBank/DDBJ whole genome shotgun (WGS) entry which is preliminary data.</text>
</comment>
<evidence type="ECO:0000259" key="6">
    <source>
        <dbReference type="PROSITE" id="PS50893"/>
    </source>
</evidence>
<evidence type="ECO:0000256" key="3">
    <source>
        <dbReference type="PROSITE-ProRule" id="PRU00708"/>
    </source>
</evidence>
<dbReference type="Gene3D" id="3.40.50.300">
    <property type="entry name" value="P-loop containing nucleotide triphosphate hydrolases"/>
    <property type="match status" value="2"/>
</dbReference>
<dbReference type="InterPro" id="IPR011990">
    <property type="entry name" value="TPR-like_helical_dom_sf"/>
</dbReference>
<evidence type="ECO:0000256" key="5">
    <source>
        <dbReference type="SAM" id="MobiDB-lite"/>
    </source>
</evidence>
<dbReference type="PROSITE" id="PS50893">
    <property type="entry name" value="ABC_TRANSPORTER_2"/>
    <property type="match status" value="2"/>
</dbReference>
<dbReference type="InterPro" id="IPR032524">
    <property type="entry name" value="ABC_tran_C"/>
</dbReference>
<dbReference type="SMART" id="SM00382">
    <property type="entry name" value="AAA"/>
    <property type="match status" value="2"/>
</dbReference>
<feature type="domain" description="ABC transporter" evidence="6">
    <location>
        <begin position="795"/>
        <end position="1090"/>
    </location>
</feature>
<dbReference type="GO" id="GO:0005524">
    <property type="term" value="F:ATP binding"/>
    <property type="evidence" value="ECO:0007669"/>
    <property type="project" value="UniProtKB-KW"/>
</dbReference>
<dbReference type="PROSITE" id="PS00211">
    <property type="entry name" value="ABC_TRANSPORTER_1"/>
    <property type="match status" value="2"/>
</dbReference>
<feature type="region of interest" description="Disordered" evidence="5">
    <location>
        <begin position="68"/>
        <end position="131"/>
    </location>
</feature>
<dbReference type="SUPFAM" id="SSF52540">
    <property type="entry name" value="P-loop containing nucleoside triphosphate hydrolases"/>
    <property type="match status" value="2"/>
</dbReference>
<feature type="repeat" description="PPR" evidence="3">
    <location>
        <begin position="230"/>
        <end position="264"/>
    </location>
</feature>
<feature type="compositionally biased region" description="Basic residues" evidence="5">
    <location>
        <begin position="375"/>
        <end position="387"/>
    </location>
</feature>
<keyword evidence="4" id="KW-0175">Coiled coil</keyword>
<dbReference type="Pfam" id="PF00005">
    <property type="entry name" value="ABC_tran"/>
    <property type="match status" value="3"/>
</dbReference>
<organism evidence="7 8">
    <name type="scientific">Diacronema lutheri</name>
    <name type="common">Unicellular marine alga</name>
    <name type="synonym">Monochrysis lutheri</name>
    <dbReference type="NCBI Taxonomy" id="2081491"/>
    <lineage>
        <taxon>Eukaryota</taxon>
        <taxon>Haptista</taxon>
        <taxon>Haptophyta</taxon>
        <taxon>Pavlovophyceae</taxon>
        <taxon>Pavlovales</taxon>
        <taxon>Pavlovaceae</taxon>
        <taxon>Diacronema</taxon>
    </lineage>
</organism>
<gene>
    <name evidence="7" type="ORF">KFE25_010924</name>
</gene>
<evidence type="ECO:0000313" key="8">
    <source>
        <dbReference type="Proteomes" id="UP000751190"/>
    </source>
</evidence>
<dbReference type="PROSITE" id="PS51375">
    <property type="entry name" value="PPR"/>
    <property type="match status" value="1"/>
</dbReference>
<dbReference type="PANTHER" id="PTHR42855:SF1">
    <property type="entry name" value="ABC TRANSPORTER DOMAIN-CONTAINING PROTEIN"/>
    <property type="match status" value="1"/>
</dbReference>
<dbReference type="FunFam" id="3.40.50.300:FF:000011">
    <property type="entry name" value="Putative ABC transporter ATP-binding component"/>
    <property type="match status" value="1"/>
</dbReference>
<dbReference type="InterPro" id="IPR003593">
    <property type="entry name" value="AAA+_ATPase"/>
</dbReference>
<evidence type="ECO:0000256" key="4">
    <source>
        <dbReference type="SAM" id="Coils"/>
    </source>
</evidence>
<reference evidence="7" key="1">
    <citation type="submission" date="2021-05" db="EMBL/GenBank/DDBJ databases">
        <title>The genome of the haptophyte Pavlova lutheri (Diacronema luteri, Pavlovales) - a model for lipid biosynthesis in eukaryotic algae.</title>
        <authorList>
            <person name="Hulatt C.J."/>
            <person name="Posewitz M.C."/>
        </authorList>
    </citation>
    <scope>NUCLEOTIDE SEQUENCE</scope>
    <source>
        <strain evidence="7">NIVA-4/92</strain>
    </source>
</reference>
<keyword evidence="2" id="KW-0067">ATP-binding</keyword>
<dbReference type="InterPro" id="IPR027417">
    <property type="entry name" value="P-loop_NTPase"/>
</dbReference>
<dbReference type="CDD" id="cd03221">
    <property type="entry name" value="ABCF_EF-3"/>
    <property type="match status" value="1"/>
</dbReference>
<dbReference type="GO" id="GO:0016887">
    <property type="term" value="F:ATP hydrolysis activity"/>
    <property type="evidence" value="ECO:0007669"/>
    <property type="project" value="InterPro"/>
</dbReference>
<feature type="coiled-coil region" evidence="4">
    <location>
        <begin position="1132"/>
        <end position="1188"/>
    </location>
</feature>
<dbReference type="Gene3D" id="1.10.287.380">
    <property type="entry name" value="Valyl-tRNA synthetase, C-terminal domain"/>
    <property type="match status" value="1"/>
</dbReference>
<accession>A0A8J6C592</accession>
<dbReference type="EMBL" id="JAGTXO010000030">
    <property type="protein sequence ID" value="KAG8460869.1"/>
    <property type="molecule type" value="Genomic_DNA"/>
</dbReference>
<protein>
    <recommendedName>
        <fullName evidence="6">ABC transporter domain-containing protein</fullName>
    </recommendedName>
</protein>
<dbReference type="InterPro" id="IPR002885">
    <property type="entry name" value="PPR_rpt"/>
</dbReference>
<sequence length="1201" mass="125231">MEPRCSARAAVAGDDDAGEDVGAPMRTPPARRPARQPPATARAAGAKHDAEIWGGAVRAMAAPLLPTRRPAALSDDDAPVERWPPAERRPPAARGPPPARQRRADAPVGARAGGRFADSPDGRGVRASNRPCSRAAAPIGARMTTSMTTLSATGRSARVAGGAVRPAARWTRTTTWTTGLEAERELTEGEQQQYEQDAFGLAFDLEAAERGDADADDLLRDAASRGVNADSHAYTLALIACGRVGLTHVAFDLLDEAESAGIEPSRPMLTAALAACARTAHWQEATALISRLAAADEPQPRILTRSRCARAARDSAVTTVRALLLEMRVEHAIQPDAYCAMAALRAMGTRANWRAAVELVDALTSGAPTPPSRKTLARRRARAARSARARDGEGAEGALLDDDVERVDAARAARVGTRVRRAPAGPRHLRLHGAAIGVCARAGQLRSAERLFAWMRADRVAPTAATIARARWAATRRAAGAPAAAAPAATGARLLWADKLSRANDGKVFQFEQISAQLVAGQRLGLVGPNGCGKSTLLRVLAGVERADAGAVETSRGARILYVEQEPPLRGSTIREAVYCGIEPDTTSAADTALRAAYAYHVAALRAEADSAAFEAAAAAAADCWDDDARARAICEVLGLSGIMDKDVAVCSGGERKRAGLAAALARQPDALLLDEPTNHLDGRAVEWLADLLTTAASNREAPAVLCVSHDRFFLERVCSSGLLELDRGALHTYDWRSSYETYLALKDERLSAERGVAERARTLEAAAAAGGPAAGAQLGGLRGMTRLGSKVLELRAATLAPPGDAAAPDRAPPPLVKDFTFELAPRSRWGVVGPNGVGKTSLLRAIAGELALQAGERIVGPTVSFGYYDQRGLDGVADTSAAAAAAAAAAAGEGASVVASSVSTLSGSATDPLAMRVLAFVTRCVDDARGVRGALASAGGGDAPSPFDAAGGSAGGDGTGGGGGAEAAARRLLNLLAFPQDKWGALVGRLSGGERRRLQLLAVLARAPNVLILDEPTNDLDLPTIGALEQFLHESFGGVLLCVSHDRAFVERTCTDGVLAFMGDGRVVPMEGGYSAYLDALKEAEGAARREAEADRRAKADAAAAAVASAAIADRPTAKAVKLSFKESREWETIEADVNALRAELAAAERAFAKACAGTDGTDHVLVAELSAQVDALLSRVEAKEERWLELMERVQSVPA</sequence>
<proteinExistence type="predicted"/>
<dbReference type="Gene3D" id="1.25.40.10">
    <property type="entry name" value="Tetratricopeptide repeat domain"/>
    <property type="match status" value="2"/>
</dbReference>
<dbReference type="Proteomes" id="UP000751190">
    <property type="component" value="Unassembled WGS sequence"/>
</dbReference>
<evidence type="ECO:0000256" key="2">
    <source>
        <dbReference type="ARBA" id="ARBA00022840"/>
    </source>
</evidence>
<feature type="region of interest" description="Disordered" evidence="5">
    <location>
        <begin position="1"/>
        <end position="49"/>
    </location>
</feature>
<dbReference type="OrthoDB" id="6500128at2759"/>
<dbReference type="InterPro" id="IPR037118">
    <property type="entry name" value="Val-tRNA_synth_C_sf"/>
</dbReference>
<keyword evidence="8" id="KW-1185">Reference proteome</keyword>